<evidence type="ECO:0000313" key="5">
    <source>
        <dbReference type="Proteomes" id="UP000660611"/>
    </source>
</evidence>
<evidence type="ECO:0000256" key="2">
    <source>
        <dbReference type="ARBA" id="ARBA00023315"/>
    </source>
</evidence>
<reference evidence="4" key="1">
    <citation type="submission" date="2021-01" db="EMBL/GenBank/DDBJ databases">
        <title>Whole genome shotgun sequence of Dactylosporangium siamense NBRC 106093.</title>
        <authorList>
            <person name="Komaki H."/>
            <person name="Tamura T."/>
        </authorList>
    </citation>
    <scope>NUCLEOTIDE SEQUENCE</scope>
    <source>
        <strain evidence="4">NBRC 106093</strain>
    </source>
</reference>
<accession>A0A919UC21</accession>
<protein>
    <submittedName>
        <fullName evidence="4">N-acetyltransferase</fullName>
    </submittedName>
</protein>
<keyword evidence="5" id="KW-1185">Reference proteome</keyword>
<dbReference type="CDD" id="cd04301">
    <property type="entry name" value="NAT_SF"/>
    <property type="match status" value="1"/>
</dbReference>
<dbReference type="PROSITE" id="PS51186">
    <property type="entry name" value="GNAT"/>
    <property type="match status" value="1"/>
</dbReference>
<keyword evidence="2" id="KW-0012">Acyltransferase</keyword>
<name>A0A919UC21_9ACTN</name>
<dbReference type="InterPro" id="IPR016181">
    <property type="entry name" value="Acyl_CoA_acyltransferase"/>
</dbReference>
<dbReference type="InterPro" id="IPR000182">
    <property type="entry name" value="GNAT_dom"/>
</dbReference>
<dbReference type="Proteomes" id="UP000660611">
    <property type="component" value="Unassembled WGS sequence"/>
</dbReference>
<comment type="caution">
    <text evidence="4">The sequence shown here is derived from an EMBL/GenBank/DDBJ whole genome shotgun (WGS) entry which is preliminary data.</text>
</comment>
<dbReference type="Pfam" id="PF00583">
    <property type="entry name" value="Acetyltransf_1"/>
    <property type="match status" value="1"/>
</dbReference>
<dbReference type="InterPro" id="IPR050832">
    <property type="entry name" value="Bact_Acetyltransf"/>
</dbReference>
<feature type="domain" description="N-acetyltransferase" evidence="3">
    <location>
        <begin position="6"/>
        <end position="170"/>
    </location>
</feature>
<dbReference type="EMBL" id="BONQ01000062">
    <property type="protein sequence ID" value="GIG46180.1"/>
    <property type="molecule type" value="Genomic_DNA"/>
</dbReference>
<evidence type="ECO:0000259" key="3">
    <source>
        <dbReference type="PROSITE" id="PS51186"/>
    </source>
</evidence>
<gene>
    <name evidence="4" type="ORF">Dsi01nite_042210</name>
</gene>
<dbReference type="GO" id="GO:0016747">
    <property type="term" value="F:acyltransferase activity, transferring groups other than amino-acyl groups"/>
    <property type="evidence" value="ECO:0007669"/>
    <property type="project" value="InterPro"/>
</dbReference>
<sequence>MTPTAVTVRRAEPGDFDEVARLTVEAYRADGQLEEDHGYGELLADVATRAAHSEVLVAVDDGGGRLLGAVAFVLPGTRYAELSKLGEAEFRMLAVDPAAQRRGVAQALVRACVERATVLGCGSLVISTRDRNAAAFALYDTFGFVREPALDWAPVPGVNLLGLRLKLPTAAS</sequence>
<dbReference type="PANTHER" id="PTHR43877:SF2">
    <property type="entry name" value="AMINOALKYLPHOSPHONATE N-ACETYLTRANSFERASE-RELATED"/>
    <property type="match status" value="1"/>
</dbReference>
<dbReference type="SUPFAM" id="SSF55729">
    <property type="entry name" value="Acyl-CoA N-acyltransferases (Nat)"/>
    <property type="match status" value="1"/>
</dbReference>
<dbReference type="Gene3D" id="3.40.630.30">
    <property type="match status" value="1"/>
</dbReference>
<proteinExistence type="predicted"/>
<evidence type="ECO:0000313" key="4">
    <source>
        <dbReference type="EMBL" id="GIG46180.1"/>
    </source>
</evidence>
<evidence type="ECO:0000256" key="1">
    <source>
        <dbReference type="ARBA" id="ARBA00022679"/>
    </source>
</evidence>
<dbReference type="PANTHER" id="PTHR43877">
    <property type="entry name" value="AMINOALKYLPHOSPHONATE N-ACETYLTRANSFERASE-RELATED-RELATED"/>
    <property type="match status" value="1"/>
</dbReference>
<organism evidence="4 5">
    <name type="scientific">Dactylosporangium siamense</name>
    <dbReference type="NCBI Taxonomy" id="685454"/>
    <lineage>
        <taxon>Bacteria</taxon>
        <taxon>Bacillati</taxon>
        <taxon>Actinomycetota</taxon>
        <taxon>Actinomycetes</taxon>
        <taxon>Micromonosporales</taxon>
        <taxon>Micromonosporaceae</taxon>
        <taxon>Dactylosporangium</taxon>
    </lineage>
</organism>
<dbReference type="RefSeq" id="WP_203847956.1">
    <property type="nucleotide sequence ID" value="NZ_BAAAVW010000013.1"/>
</dbReference>
<dbReference type="AlphaFoldDB" id="A0A919UC21"/>
<keyword evidence="1" id="KW-0808">Transferase</keyword>